<dbReference type="SUPFAM" id="SSF54556">
    <property type="entry name" value="Chitinase insertion domain"/>
    <property type="match status" value="1"/>
</dbReference>
<comment type="similarity">
    <text evidence="4">Belongs to the glycosyl hydrolase 18 family.</text>
</comment>
<feature type="signal peptide" evidence="5">
    <location>
        <begin position="1"/>
        <end position="19"/>
    </location>
</feature>
<dbReference type="Pfam" id="PF00704">
    <property type="entry name" value="Glyco_hydro_18"/>
    <property type="match status" value="1"/>
</dbReference>
<gene>
    <name evidence="7" type="ORF">MNOR_LOCUS19128</name>
</gene>
<dbReference type="GO" id="GO:0005576">
    <property type="term" value="C:extracellular region"/>
    <property type="evidence" value="ECO:0007669"/>
    <property type="project" value="TreeGrafter"/>
</dbReference>
<feature type="chain" id="PRO_5043472341" description="GH18 domain-containing protein" evidence="5">
    <location>
        <begin position="20"/>
        <end position="383"/>
    </location>
</feature>
<feature type="domain" description="GH18" evidence="6">
    <location>
        <begin position="19"/>
        <end position="383"/>
    </location>
</feature>
<dbReference type="PANTHER" id="PTHR11177">
    <property type="entry name" value="CHITINASE"/>
    <property type="match status" value="1"/>
</dbReference>
<dbReference type="GO" id="GO:0004568">
    <property type="term" value="F:chitinase activity"/>
    <property type="evidence" value="ECO:0007669"/>
    <property type="project" value="UniProtKB-ARBA"/>
</dbReference>
<dbReference type="SUPFAM" id="SSF51445">
    <property type="entry name" value="(Trans)glycosidases"/>
    <property type="match status" value="1"/>
</dbReference>
<dbReference type="InterPro" id="IPR001579">
    <property type="entry name" value="Glyco_hydro_18_chit_AS"/>
</dbReference>
<dbReference type="InterPro" id="IPR050314">
    <property type="entry name" value="Glycosyl_Hydrlase_18"/>
</dbReference>
<dbReference type="PROSITE" id="PS01095">
    <property type="entry name" value="GH18_1"/>
    <property type="match status" value="1"/>
</dbReference>
<dbReference type="GO" id="GO:0008061">
    <property type="term" value="F:chitin binding"/>
    <property type="evidence" value="ECO:0007669"/>
    <property type="project" value="InterPro"/>
</dbReference>
<evidence type="ECO:0000256" key="5">
    <source>
        <dbReference type="SAM" id="SignalP"/>
    </source>
</evidence>
<accession>A0AAV2R387</accession>
<dbReference type="Proteomes" id="UP001497623">
    <property type="component" value="Unassembled WGS sequence"/>
</dbReference>
<dbReference type="EMBL" id="CAXKWB010014048">
    <property type="protein sequence ID" value="CAL4109525.1"/>
    <property type="molecule type" value="Genomic_DNA"/>
</dbReference>
<organism evidence="7 8">
    <name type="scientific">Meganyctiphanes norvegica</name>
    <name type="common">Northern krill</name>
    <name type="synonym">Thysanopoda norvegica</name>
    <dbReference type="NCBI Taxonomy" id="48144"/>
    <lineage>
        <taxon>Eukaryota</taxon>
        <taxon>Metazoa</taxon>
        <taxon>Ecdysozoa</taxon>
        <taxon>Arthropoda</taxon>
        <taxon>Crustacea</taxon>
        <taxon>Multicrustacea</taxon>
        <taxon>Malacostraca</taxon>
        <taxon>Eumalacostraca</taxon>
        <taxon>Eucarida</taxon>
        <taxon>Euphausiacea</taxon>
        <taxon>Euphausiidae</taxon>
        <taxon>Meganyctiphanes</taxon>
    </lineage>
</organism>
<evidence type="ECO:0000313" key="8">
    <source>
        <dbReference type="Proteomes" id="UP001497623"/>
    </source>
</evidence>
<dbReference type="PANTHER" id="PTHR11177:SF360">
    <property type="entry name" value="CHITINASE 4-RELATED"/>
    <property type="match status" value="1"/>
</dbReference>
<keyword evidence="1 3" id="KW-0378">Hydrolase</keyword>
<dbReference type="PROSITE" id="PS51910">
    <property type="entry name" value="GH18_2"/>
    <property type="match status" value="1"/>
</dbReference>
<comment type="caution">
    <text evidence="7">The sequence shown here is derived from an EMBL/GenBank/DDBJ whole genome shotgun (WGS) entry which is preliminary data.</text>
</comment>
<sequence>MKALYLFGILASILALTDGVTFCYYASWAVYNHWGGEFHTSDIDPYLCTHLLYAFAGLNPDTYEVKILDPSVDLCIDDGLCGFSNFTALKEENPELKTLLSIGGWSEGSKNYSIMASDPDYRAAFVSSSVNLIQQYGFDGLDLDWEYPTQRGGTPKDKENFVTLLEELKAGLGDLLLTIAVSAGKPTIDKSYNIPGLSAVVDYVNLMSYDFHGTWEHFTHANSPLFAHPDDEEHGLEFLNVDFAVQYWIQKGCPPEKLVMGIPLYGQGWSLIDTNQTGFFAPAKAPSHGIDMGYYKLCMGQISSDDWVIVHDESMNEPYEYNLSKDNLWISYEDPDSVRLKAAYARDQGLAGCMVWSMNLDDFNGNCGRPYDLITSITEELAK</sequence>
<keyword evidence="5" id="KW-0732">Signal</keyword>
<dbReference type="GO" id="GO:0005975">
    <property type="term" value="P:carbohydrate metabolic process"/>
    <property type="evidence" value="ECO:0007669"/>
    <property type="project" value="InterPro"/>
</dbReference>
<dbReference type="InterPro" id="IPR001223">
    <property type="entry name" value="Glyco_hydro18_cat"/>
</dbReference>
<reference evidence="7 8" key="1">
    <citation type="submission" date="2024-05" db="EMBL/GenBank/DDBJ databases">
        <authorList>
            <person name="Wallberg A."/>
        </authorList>
    </citation>
    <scope>NUCLEOTIDE SEQUENCE [LARGE SCALE GENOMIC DNA]</scope>
</reference>
<dbReference type="Gene3D" id="3.20.20.80">
    <property type="entry name" value="Glycosidases"/>
    <property type="match status" value="1"/>
</dbReference>
<proteinExistence type="inferred from homology"/>
<name>A0AAV2R387_MEGNR</name>
<dbReference type="SMART" id="SM00636">
    <property type="entry name" value="Glyco_18"/>
    <property type="match status" value="1"/>
</dbReference>
<evidence type="ECO:0000256" key="4">
    <source>
        <dbReference type="RuleBase" id="RU004453"/>
    </source>
</evidence>
<evidence type="ECO:0000259" key="6">
    <source>
        <dbReference type="PROSITE" id="PS51910"/>
    </source>
</evidence>
<dbReference type="InterPro" id="IPR017853">
    <property type="entry name" value="GH"/>
</dbReference>
<keyword evidence="8" id="KW-1185">Reference proteome</keyword>
<evidence type="ECO:0000256" key="2">
    <source>
        <dbReference type="ARBA" id="ARBA00023295"/>
    </source>
</evidence>
<dbReference type="Gene3D" id="3.10.50.10">
    <property type="match status" value="1"/>
</dbReference>
<evidence type="ECO:0000256" key="1">
    <source>
        <dbReference type="ARBA" id="ARBA00022801"/>
    </source>
</evidence>
<dbReference type="InterPro" id="IPR011583">
    <property type="entry name" value="Chitinase_II/V-like_cat"/>
</dbReference>
<protein>
    <recommendedName>
        <fullName evidence="6">GH18 domain-containing protein</fullName>
    </recommendedName>
</protein>
<dbReference type="AlphaFoldDB" id="A0AAV2R387"/>
<keyword evidence="2 3" id="KW-0326">Glycosidase</keyword>
<evidence type="ECO:0000313" key="7">
    <source>
        <dbReference type="EMBL" id="CAL4109525.1"/>
    </source>
</evidence>
<dbReference type="InterPro" id="IPR029070">
    <property type="entry name" value="Chitinase_insertion_sf"/>
</dbReference>
<dbReference type="GO" id="GO:0006032">
    <property type="term" value="P:chitin catabolic process"/>
    <property type="evidence" value="ECO:0007669"/>
    <property type="project" value="UniProtKB-ARBA"/>
</dbReference>
<evidence type="ECO:0000256" key="3">
    <source>
        <dbReference type="RuleBase" id="RU000489"/>
    </source>
</evidence>